<name>A0AAE1DSG2_9GAST</name>
<evidence type="ECO:0000256" key="1">
    <source>
        <dbReference type="SAM" id="MobiDB-lite"/>
    </source>
</evidence>
<feature type="compositionally biased region" description="Polar residues" evidence="1">
    <location>
        <begin position="12"/>
        <end position="21"/>
    </location>
</feature>
<dbReference type="AlphaFoldDB" id="A0AAE1DSG2"/>
<evidence type="ECO:0000313" key="3">
    <source>
        <dbReference type="Proteomes" id="UP001283361"/>
    </source>
</evidence>
<organism evidence="2 3">
    <name type="scientific">Elysia crispata</name>
    <name type="common">lettuce slug</name>
    <dbReference type="NCBI Taxonomy" id="231223"/>
    <lineage>
        <taxon>Eukaryota</taxon>
        <taxon>Metazoa</taxon>
        <taxon>Spiralia</taxon>
        <taxon>Lophotrochozoa</taxon>
        <taxon>Mollusca</taxon>
        <taxon>Gastropoda</taxon>
        <taxon>Heterobranchia</taxon>
        <taxon>Euthyneura</taxon>
        <taxon>Panpulmonata</taxon>
        <taxon>Sacoglossa</taxon>
        <taxon>Placobranchoidea</taxon>
        <taxon>Plakobranchidae</taxon>
        <taxon>Elysia</taxon>
    </lineage>
</organism>
<comment type="caution">
    <text evidence="2">The sequence shown here is derived from an EMBL/GenBank/DDBJ whole genome shotgun (WGS) entry which is preliminary data.</text>
</comment>
<feature type="region of interest" description="Disordered" evidence="1">
    <location>
        <begin position="1"/>
        <end position="21"/>
    </location>
</feature>
<dbReference type="Proteomes" id="UP001283361">
    <property type="component" value="Unassembled WGS sequence"/>
</dbReference>
<evidence type="ECO:0000313" key="2">
    <source>
        <dbReference type="EMBL" id="KAK3781381.1"/>
    </source>
</evidence>
<accession>A0AAE1DSG2</accession>
<dbReference type="EMBL" id="JAWDGP010002624">
    <property type="protein sequence ID" value="KAK3781381.1"/>
    <property type="molecule type" value="Genomic_DNA"/>
</dbReference>
<proteinExistence type="predicted"/>
<sequence>MHRVSLDKTEPRQSQCCSNNTGRREWKIPYSSVPRQKPTMPAQIRVLTMEISWRMTYCQRSRRHNGGGPRHTALDKQGRKCNTVQAGNSEYRFYHYSPEEPSSRVLGPVVIERAISTRVLIPCHFSPGRDTRGQQSIIEAIERQDICIRVQISQARASEASRAEISAALGGTTDLHWVEWTEGRPEAWSGVTLQTIAVLQHKGMALVED</sequence>
<keyword evidence="3" id="KW-1185">Reference proteome</keyword>
<feature type="compositionally biased region" description="Basic and acidic residues" evidence="1">
    <location>
        <begin position="1"/>
        <end position="11"/>
    </location>
</feature>
<reference evidence="2" key="1">
    <citation type="journal article" date="2023" name="G3 (Bethesda)">
        <title>A reference genome for the long-term kleptoplast-retaining sea slug Elysia crispata morphotype clarki.</title>
        <authorList>
            <person name="Eastman K.E."/>
            <person name="Pendleton A.L."/>
            <person name="Shaikh M.A."/>
            <person name="Suttiyut T."/>
            <person name="Ogas R."/>
            <person name="Tomko P."/>
            <person name="Gavelis G."/>
            <person name="Widhalm J.R."/>
            <person name="Wisecaver J.H."/>
        </authorList>
    </citation>
    <scope>NUCLEOTIDE SEQUENCE</scope>
    <source>
        <strain evidence="2">ECLA1</strain>
    </source>
</reference>
<gene>
    <name evidence="2" type="ORF">RRG08_019007</name>
</gene>
<protein>
    <submittedName>
        <fullName evidence="2">Uncharacterized protein</fullName>
    </submittedName>
</protein>